<dbReference type="HAMAP" id="MF_01479">
    <property type="entry name" value="WhiB"/>
    <property type="match status" value="1"/>
</dbReference>
<dbReference type="GO" id="GO:0035731">
    <property type="term" value="F:dinitrosyl-iron complex binding"/>
    <property type="evidence" value="ECO:0007669"/>
    <property type="project" value="UniProtKB-UniRule"/>
</dbReference>
<evidence type="ECO:0000313" key="15">
    <source>
        <dbReference type="Proteomes" id="UP000518188"/>
    </source>
</evidence>
<evidence type="ECO:0000313" key="14">
    <source>
        <dbReference type="EMBL" id="NKZ10780.1"/>
    </source>
</evidence>
<evidence type="ECO:0000256" key="5">
    <source>
        <dbReference type="ARBA" id="ARBA00022723"/>
    </source>
</evidence>
<evidence type="ECO:0000256" key="9">
    <source>
        <dbReference type="ARBA" id="ARBA00023125"/>
    </source>
</evidence>
<dbReference type="GO" id="GO:0045454">
    <property type="term" value="P:cell redox homeostasis"/>
    <property type="evidence" value="ECO:0007669"/>
    <property type="project" value="TreeGrafter"/>
</dbReference>
<sequence>MVVADWSWQLLARCRGEDPELFFHRDTERGAQRRMRERKAQEICSSCEVLRECRRHSLQLKERFGVWGGLTEDQRYRALGLQRDRRGHGWSPAGSEGDQQRLR</sequence>
<comment type="PTM">
    <text evidence="12">The Fe-S cluster can be nitrosylated by nitric oxide (NO).</text>
</comment>
<gene>
    <name evidence="12" type="primary">whiB</name>
    <name evidence="14" type="ORF">HGA11_07290</name>
</gene>
<dbReference type="EMBL" id="JAAXPJ010000002">
    <property type="protein sequence ID" value="NKZ10780.1"/>
    <property type="molecule type" value="Genomic_DNA"/>
</dbReference>
<feature type="binding site" evidence="12">
    <location>
        <position position="53"/>
    </location>
    <ligand>
        <name>[4Fe-4S] cluster</name>
        <dbReference type="ChEBI" id="CHEBI:49883"/>
    </ligand>
</feature>
<keyword evidence="3 12" id="KW-0004">4Fe-4S</keyword>
<feature type="binding site" evidence="12">
    <location>
        <position position="14"/>
    </location>
    <ligand>
        <name>[4Fe-4S] cluster</name>
        <dbReference type="ChEBI" id="CHEBI:49883"/>
    </ligand>
</feature>
<comment type="caution">
    <text evidence="14">The sequence shown here is derived from an EMBL/GenBank/DDBJ whole genome shotgun (WGS) entry which is preliminary data.</text>
</comment>
<feature type="domain" description="4Fe-4S Wbl-type" evidence="13">
    <location>
        <begin position="13"/>
        <end position="77"/>
    </location>
</feature>
<proteinExistence type="inferred from homology"/>
<protein>
    <recommendedName>
        <fullName evidence="12">Transcriptional regulator WhiB</fullName>
    </recommendedName>
</protein>
<dbReference type="GO" id="GO:0051539">
    <property type="term" value="F:4 iron, 4 sulfur cluster binding"/>
    <property type="evidence" value="ECO:0007669"/>
    <property type="project" value="UniProtKB-UniRule"/>
</dbReference>
<keyword evidence="8 12" id="KW-0805">Transcription regulation</keyword>
<comment type="cofactor">
    <cofactor evidence="12">
        <name>[4Fe-4S] cluster</name>
        <dbReference type="ChEBI" id="CHEBI:49883"/>
    </cofactor>
    <text evidence="12">Binds 1 [4Fe-4S] cluster per subunit. Following nitrosylation of the [4Fe-4S] cluster binds 1 [4Fe-8(NO)] cluster per subunit.</text>
</comment>
<dbReference type="PANTHER" id="PTHR38839">
    <property type="entry name" value="TRANSCRIPTIONAL REGULATOR WHID-RELATED"/>
    <property type="match status" value="1"/>
</dbReference>
<evidence type="ECO:0000256" key="4">
    <source>
        <dbReference type="ARBA" id="ARBA00022490"/>
    </source>
</evidence>
<reference evidence="14 15" key="1">
    <citation type="submission" date="2020-04" db="EMBL/GenBank/DDBJ databases">
        <title>MicrobeNet Type strains.</title>
        <authorList>
            <person name="Nicholson A.C."/>
        </authorList>
    </citation>
    <scope>NUCLEOTIDE SEQUENCE [LARGE SCALE GENOMIC DNA]</scope>
    <source>
        <strain evidence="14 15">ATCC 700731</strain>
    </source>
</reference>
<dbReference type="Pfam" id="PF02467">
    <property type="entry name" value="Whib"/>
    <property type="match status" value="1"/>
</dbReference>
<dbReference type="Proteomes" id="UP000518188">
    <property type="component" value="Unassembled WGS sequence"/>
</dbReference>
<feature type="binding site" evidence="12">
    <location>
        <position position="47"/>
    </location>
    <ligand>
        <name>[4Fe-4S] cluster</name>
        <dbReference type="ChEBI" id="CHEBI:49883"/>
    </ligand>
</feature>
<name>A0A7X6RVQ2_9MYCO</name>
<accession>A0A7X6RVQ2</accession>
<dbReference type="RefSeq" id="WP_084621786.1">
    <property type="nucleotide sequence ID" value="NZ_HG322951.1"/>
</dbReference>
<dbReference type="PROSITE" id="PS51674">
    <property type="entry name" value="4FE4S_WBL"/>
    <property type="match status" value="1"/>
</dbReference>
<keyword evidence="6 12" id="KW-0408">Iron</keyword>
<feature type="binding site" evidence="12">
    <location>
        <position position="44"/>
    </location>
    <ligand>
        <name>[4Fe-4S] cluster</name>
        <dbReference type="ChEBI" id="CHEBI:49883"/>
    </ligand>
</feature>
<evidence type="ECO:0000256" key="3">
    <source>
        <dbReference type="ARBA" id="ARBA00022485"/>
    </source>
</evidence>
<dbReference type="PANTHER" id="PTHR38839:SF5">
    <property type="entry name" value="TRANSCRIPTIONAL REGULATOR WHID"/>
    <property type="match status" value="1"/>
</dbReference>
<dbReference type="AlphaFoldDB" id="A0A7X6RVQ2"/>
<comment type="PTM">
    <text evidence="12">Upon Fe-S cluster removal intramolecular disulfide bonds are formed.</text>
</comment>
<dbReference type="GO" id="GO:0003677">
    <property type="term" value="F:DNA binding"/>
    <property type="evidence" value="ECO:0007669"/>
    <property type="project" value="UniProtKB-UniRule"/>
</dbReference>
<dbReference type="GO" id="GO:0045892">
    <property type="term" value="P:negative regulation of DNA-templated transcription"/>
    <property type="evidence" value="ECO:0007669"/>
    <property type="project" value="TreeGrafter"/>
</dbReference>
<evidence type="ECO:0000256" key="10">
    <source>
        <dbReference type="ARBA" id="ARBA00023157"/>
    </source>
</evidence>
<comment type="function">
    <text evidence="12">Acts as a transcriptional regulator. Probably redox-responsive. The apo- but not holo-form probably binds DNA.</text>
</comment>
<dbReference type="GO" id="GO:0005737">
    <property type="term" value="C:cytoplasm"/>
    <property type="evidence" value="ECO:0007669"/>
    <property type="project" value="UniProtKB-SubCell"/>
</dbReference>
<evidence type="ECO:0000256" key="8">
    <source>
        <dbReference type="ARBA" id="ARBA00023015"/>
    </source>
</evidence>
<dbReference type="InterPro" id="IPR034768">
    <property type="entry name" value="4FE4S_WBL"/>
</dbReference>
<evidence type="ECO:0000256" key="12">
    <source>
        <dbReference type="HAMAP-Rule" id="MF_01479"/>
    </source>
</evidence>
<dbReference type="GO" id="GO:0046872">
    <property type="term" value="F:metal ion binding"/>
    <property type="evidence" value="ECO:0007669"/>
    <property type="project" value="UniProtKB-KW"/>
</dbReference>
<evidence type="ECO:0000256" key="6">
    <source>
        <dbReference type="ARBA" id="ARBA00023004"/>
    </source>
</evidence>
<keyword evidence="10 12" id="KW-1015">Disulfide bond</keyword>
<comment type="subcellular location">
    <subcellularLocation>
        <location evidence="1 12">Cytoplasm</location>
    </subcellularLocation>
</comment>
<dbReference type="InterPro" id="IPR003482">
    <property type="entry name" value="Whib"/>
</dbReference>
<evidence type="ECO:0000256" key="11">
    <source>
        <dbReference type="ARBA" id="ARBA00023163"/>
    </source>
</evidence>
<dbReference type="GO" id="GO:0047134">
    <property type="term" value="F:protein-disulfide reductase [NAD(P)H] activity"/>
    <property type="evidence" value="ECO:0007669"/>
    <property type="project" value="TreeGrafter"/>
</dbReference>
<keyword evidence="11 12" id="KW-0804">Transcription</keyword>
<evidence type="ECO:0000256" key="1">
    <source>
        <dbReference type="ARBA" id="ARBA00004496"/>
    </source>
</evidence>
<keyword evidence="4 12" id="KW-0963">Cytoplasm</keyword>
<evidence type="ECO:0000259" key="13">
    <source>
        <dbReference type="PROSITE" id="PS51674"/>
    </source>
</evidence>
<organism evidence="14 15">
    <name type="scientific">Mycolicibacterium septicum DSM 44393</name>
    <dbReference type="NCBI Taxonomy" id="1341646"/>
    <lineage>
        <taxon>Bacteria</taxon>
        <taxon>Bacillati</taxon>
        <taxon>Actinomycetota</taxon>
        <taxon>Actinomycetes</taxon>
        <taxon>Mycobacteriales</taxon>
        <taxon>Mycobacteriaceae</taxon>
        <taxon>Mycolicibacterium</taxon>
    </lineage>
</organism>
<keyword evidence="7 12" id="KW-0411">Iron-sulfur</keyword>
<evidence type="ECO:0000256" key="2">
    <source>
        <dbReference type="ARBA" id="ARBA00006597"/>
    </source>
</evidence>
<comment type="similarity">
    <text evidence="2 12">Belongs to the WhiB family.</text>
</comment>
<evidence type="ECO:0000256" key="7">
    <source>
        <dbReference type="ARBA" id="ARBA00023014"/>
    </source>
</evidence>
<keyword evidence="9 12" id="KW-0238">DNA-binding</keyword>
<keyword evidence="5 12" id="KW-0479">Metal-binding</keyword>